<feature type="compositionally biased region" description="Pro residues" evidence="1">
    <location>
        <begin position="330"/>
        <end position="340"/>
    </location>
</feature>
<reference evidence="2 3" key="1">
    <citation type="journal article" date="2019" name="Appl. Microbiol. Biotechnol.">
        <title>Genome sequence of Isaria javanica and comparative genome analysis insights into family S53 peptidase evolution in fungal entomopathogens.</title>
        <authorList>
            <person name="Lin R."/>
            <person name="Zhang X."/>
            <person name="Xin B."/>
            <person name="Zou M."/>
            <person name="Gao Y."/>
            <person name="Qin F."/>
            <person name="Hu Q."/>
            <person name="Xie B."/>
            <person name="Cheng X."/>
        </authorList>
    </citation>
    <scope>NUCLEOTIDE SEQUENCE [LARGE SCALE GENOMIC DNA]</scope>
    <source>
        <strain evidence="2 3">IJ1G</strain>
    </source>
</reference>
<dbReference type="AlphaFoldDB" id="A0A545UY10"/>
<feature type="region of interest" description="Disordered" evidence="1">
    <location>
        <begin position="29"/>
        <end position="86"/>
    </location>
</feature>
<proteinExistence type="predicted"/>
<sequence length="340" mass="36802">MGAALILARGGDTGLSPGRECVAGGFLARKIERDENKKQEENKALSKNGNQPCPHERALPLQPPCPRASFKPPAAPFPAPNSGSRTLGGTPWMAVLPQTGRPPKLFFQATKQASHQVSRYTQQVLHTQSTYPTTLTRRGTCLAHLSWVTTLQRYLARPSIIQSQPGTHQPYLAHLPGTSLLGTCSTRCKLTRDYLHSTRSHLLFYISNFSNFHLPHLTSPSLSSQTSSSIAVLPRLSHPLPSPTSSPSFNFALATSFTEFLHRLPAAHPLRTEKYPTNQPSTTNPSSARSSSAFTFGAGGVSRGRSRVATVKQPSMVFSVPSRLVSSDSGPPPPPPPPDY</sequence>
<protein>
    <submittedName>
        <fullName evidence="2">Uncharacterized protein</fullName>
    </submittedName>
</protein>
<evidence type="ECO:0000313" key="3">
    <source>
        <dbReference type="Proteomes" id="UP000315783"/>
    </source>
</evidence>
<organism evidence="2 3">
    <name type="scientific">Cordyceps javanica</name>
    <dbReference type="NCBI Taxonomy" id="43265"/>
    <lineage>
        <taxon>Eukaryota</taxon>
        <taxon>Fungi</taxon>
        <taxon>Dikarya</taxon>
        <taxon>Ascomycota</taxon>
        <taxon>Pezizomycotina</taxon>
        <taxon>Sordariomycetes</taxon>
        <taxon>Hypocreomycetidae</taxon>
        <taxon>Hypocreales</taxon>
        <taxon>Cordycipitaceae</taxon>
        <taxon>Cordyceps</taxon>
    </lineage>
</organism>
<accession>A0A545UY10</accession>
<feature type="compositionally biased region" description="Basic and acidic residues" evidence="1">
    <location>
        <begin position="29"/>
        <end position="44"/>
    </location>
</feature>
<comment type="caution">
    <text evidence="2">The sequence shown here is derived from an EMBL/GenBank/DDBJ whole genome shotgun (WGS) entry which is preliminary data.</text>
</comment>
<feature type="region of interest" description="Disordered" evidence="1">
    <location>
        <begin position="319"/>
        <end position="340"/>
    </location>
</feature>
<dbReference type="Proteomes" id="UP000315783">
    <property type="component" value="Unassembled WGS sequence"/>
</dbReference>
<evidence type="ECO:0000256" key="1">
    <source>
        <dbReference type="SAM" id="MobiDB-lite"/>
    </source>
</evidence>
<feature type="region of interest" description="Disordered" evidence="1">
    <location>
        <begin position="269"/>
        <end position="307"/>
    </location>
</feature>
<name>A0A545UY10_9HYPO</name>
<keyword evidence="3" id="KW-1185">Reference proteome</keyword>
<gene>
    <name evidence="2" type="ORF">IF1G_07215</name>
</gene>
<evidence type="ECO:0000313" key="2">
    <source>
        <dbReference type="EMBL" id="TQV94336.1"/>
    </source>
</evidence>
<dbReference type="EMBL" id="SPUK01000010">
    <property type="protein sequence ID" value="TQV94336.1"/>
    <property type="molecule type" value="Genomic_DNA"/>
</dbReference>
<feature type="compositionally biased region" description="Low complexity" evidence="1">
    <location>
        <begin position="281"/>
        <end position="296"/>
    </location>
</feature>